<protein>
    <recommendedName>
        <fullName evidence="1">Knr4/Smi1-like domain-containing protein</fullName>
    </recommendedName>
</protein>
<sequence>MAEAEKPWDAVFNQVRVTRWPGCVYPHPPQVSESSLDAAEKQLGTRFPESYRAFMTRFGPGEIEGRISLRRPTAEEIGDETGGYYDFLEYVAERFAIDLAWIHQLVLFASDGLGDAYGWHPAEITSSAPHECRFYHIQRAPLYPPHVVGNTFADLLHWAAMEAIEGPTEDIQEFQFTPRALRLRTTPKHSDVQNWLFFNNRTARLIARSIRDQGRVEAFPILADALQDAGCTNADLLDSCRTGNPDIDGAWVLQVLLGKG</sequence>
<dbReference type="KEGG" id="gms:SOIL9_62700"/>
<dbReference type="InterPro" id="IPR018958">
    <property type="entry name" value="Knr4/Smi1-like_dom"/>
</dbReference>
<dbReference type="Pfam" id="PF09346">
    <property type="entry name" value="SMI1_KNR4"/>
    <property type="match status" value="1"/>
</dbReference>
<dbReference type="AlphaFoldDB" id="A0A6P2CUS6"/>
<accession>A0A6P2CUS6</accession>
<dbReference type="EMBL" id="LR593886">
    <property type="protein sequence ID" value="VTR91444.1"/>
    <property type="molecule type" value="Genomic_DNA"/>
</dbReference>
<keyword evidence="3" id="KW-1185">Reference proteome</keyword>
<gene>
    <name evidence="2" type="ORF">SOIL9_62700</name>
</gene>
<reference evidence="2 3" key="1">
    <citation type="submission" date="2019-05" db="EMBL/GenBank/DDBJ databases">
        <authorList>
            <consortium name="Science for Life Laboratories"/>
        </authorList>
    </citation>
    <scope>NUCLEOTIDE SEQUENCE [LARGE SCALE GENOMIC DNA]</scope>
    <source>
        <strain evidence="2">Soil9</strain>
    </source>
</reference>
<name>A0A6P2CUS6_9BACT</name>
<dbReference type="Gene3D" id="3.40.1580.10">
    <property type="entry name" value="SMI1/KNR4-like"/>
    <property type="match status" value="1"/>
</dbReference>
<proteinExistence type="predicted"/>
<dbReference type="Proteomes" id="UP000464178">
    <property type="component" value="Chromosome"/>
</dbReference>
<evidence type="ECO:0000313" key="3">
    <source>
        <dbReference type="Proteomes" id="UP000464178"/>
    </source>
</evidence>
<evidence type="ECO:0000313" key="2">
    <source>
        <dbReference type="EMBL" id="VTR91444.1"/>
    </source>
</evidence>
<feature type="domain" description="Knr4/Smi1-like" evidence="1">
    <location>
        <begin position="30"/>
        <end position="158"/>
    </location>
</feature>
<dbReference type="SMART" id="SM00860">
    <property type="entry name" value="SMI1_KNR4"/>
    <property type="match status" value="1"/>
</dbReference>
<dbReference type="SUPFAM" id="SSF160631">
    <property type="entry name" value="SMI1/KNR4-like"/>
    <property type="match status" value="1"/>
</dbReference>
<organism evidence="2 3">
    <name type="scientific">Gemmata massiliana</name>
    <dbReference type="NCBI Taxonomy" id="1210884"/>
    <lineage>
        <taxon>Bacteria</taxon>
        <taxon>Pseudomonadati</taxon>
        <taxon>Planctomycetota</taxon>
        <taxon>Planctomycetia</taxon>
        <taxon>Gemmatales</taxon>
        <taxon>Gemmataceae</taxon>
        <taxon>Gemmata</taxon>
    </lineage>
</organism>
<dbReference type="InterPro" id="IPR037883">
    <property type="entry name" value="Knr4/Smi1-like_sf"/>
</dbReference>
<evidence type="ECO:0000259" key="1">
    <source>
        <dbReference type="SMART" id="SM00860"/>
    </source>
</evidence>
<dbReference type="RefSeq" id="WP_162666432.1">
    <property type="nucleotide sequence ID" value="NZ_LR593886.1"/>
</dbReference>